<accession>A0A1B8AK54</accession>
<gene>
    <name evidence="1" type="ORF">FPOA_07025</name>
</gene>
<proteinExistence type="predicted"/>
<dbReference type="STRING" id="36050.A0A1B8AK54"/>
<dbReference type="Proteomes" id="UP000091967">
    <property type="component" value="Unassembled WGS sequence"/>
</dbReference>
<reference evidence="1 2" key="1">
    <citation type="submission" date="2016-06" db="EMBL/GenBank/DDBJ databases">
        <title>Living apart together: crosstalk between the core and supernumerary genomes in a fungal plant pathogen.</title>
        <authorList>
            <person name="Vanheule A."/>
            <person name="Audenaert K."/>
            <person name="Warris S."/>
            <person name="Van De Geest H."/>
            <person name="Schijlen E."/>
            <person name="Hofte M."/>
            <person name="De Saeger S."/>
            <person name="Haesaert G."/>
            <person name="Waalwijk C."/>
            <person name="Van Der Lee T."/>
        </authorList>
    </citation>
    <scope>NUCLEOTIDE SEQUENCE [LARGE SCALE GENOMIC DNA]</scope>
    <source>
        <strain evidence="1 2">2516</strain>
    </source>
</reference>
<dbReference type="InterPro" id="IPR011009">
    <property type="entry name" value="Kinase-like_dom_sf"/>
</dbReference>
<comment type="caution">
    <text evidence="1">The sequence shown here is derived from an EMBL/GenBank/DDBJ whole genome shotgun (WGS) entry which is preliminary data.</text>
</comment>
<name>A0A1B8AK54_FUSPO</name>
<evidence type="ECO:0008006" key="3">
    <source>
        <dbReference type="Google" id="ProtNLM"/>
    </source>
</evidence>
<organism evidence="1 2">
    <name type="scientific">Fusarium poae</name>
    <dbReference type="NCBI Taxonomy" id="36050"/>
    <lineage>
        <taxon>Eukaryota</taxon>
        <taxon>Fungi</taxon>
        <taxon>Dikarya</taxon>
        <taxon>Ascomycota</taxon>
        <taxon>Pezizomycotina</taxon>
        <taxon>Sordariomycetes</taxon>
        <taxon>Hypocreomycetidae</taxon>
        <taxon>Hypocreales</taxon>
        <taxon>Nectriaceae</taxon>
        <taxon>Fusarium</taxon>
    </lineage>
</organism>
<evidence type="ECO:0000313" key="1">
    <source>
        <dbReference type="EMBL" id="OBS20686.1"/>
    </source>
</evidence>
<protein>
    <recommendedName>
        <fullName evidence="3">Aminoglycoside phosphotransferase domain-containing protein</fullName>
    </recommendedName>
</protein>
<dbReference type="SUPFAM" id="SSF56112">
    <property type="entry name" value="Protein kinase-like (PK-like)"/>
    <property type="match status" value="1"/>
</dbReference>
<dbReference type="EMBL" id="LYXU01000003">
    <property type="protein sequence ID" value="OBS20686.1"/>
    <property type="molecule type" value="Genomic_DNA"/>
</dbReference>
<sequence length="270" mass="30575">MSDKETLPPAQPIVLSMKVSETGSSESHYRLQLGKKVKYLVVGPKVFDRDALASPIQFFPRLPDSKDWTVAHFSRDEITGDLKISILNRTLPSVKCHWHHTRVDCLDLEKTKSLTATDFEAVSHSTTLPRGTMIAKMARFEWELPRIERETKAYQLLQASGLTLRFLGHITENGRIIGFLLEKMEGQPAGWKDLDACRDALGKLHRLKFLHGDVYQKNFLLTEQGVKLLNLERLEGNATLQSSLKESMQLTSELLNQPGGPGFFSRENIF</sequence>
<dbReference type="AlphaFoldDB" id="A0A1B8AK54"/>
<keyword evidence="2" id="KW-1185">Reference proteome</keyword>
<evidence type="ECO:0000313" key="2">
    <source>
        <dbReference type="Proteomes" id="UP000091967"/>
    </source>
</evidence>
<dbReference type="OMA" id="WTVAHIS"/>